<organism evidence="2 3">
    <name type="scientific">Hymenolepis diminuta</name>
    <name type="common">Rat tapeworm</name>
    <dbReference type="NCBI Taxonomy" id="6216"/>
    <lineage>
        <taxon>Eukaryota</taxon>
        <taxon>Metazoa</taxon>
        <taxon>Spiralia</taxon>
        <taxon>Lophotrochozoa</taxon>
        <taxon>Platyhelminthes</taxon>
        <taxon>Cestoda</taxon>
        <taxon>Eucestoda</taxon>
        <taxon>Cyclophyllidea</taxon>
        <taxon>Hymenolepididae</taxon>
        <taxon>Hymenolepis</taxon>
    </lineage>
</organism>
<protein>
    <submittedName>
        <fullName evidence="2">Uncharacterized protein</fullName>
    </submittedName>
</protein>
<proteinExistence type="predicted"/>
<evidence type="ECO:0000313" key="2">
    <source>
        <dbReference type="EMBL" id="VUZ44436.1"/>
    </source>
</evidence>
<dbReference type="EMBL" id="CABIJS010000123">
    <property type="protein sequence ID" value="VUZ44436.1"/>
    <property type="molecule type" value="Genomic_DNA"/>
</dbReference>
<dbReference type="Proteomes" id="UP000321570">
    <property type="component" value="Unassembled WGS sequence"/>
</dbReference>
<gene>
    <name evidence="2" type="ORF">WMSIL1_LOCUS4460</name>
</gene>
<evidence type="ECO:0000313" key="3">
    <source>
        <dbReference type="Proteomes" id="UP000321570"/>
    </source>
</evidence>
<evidence type="ECO:0000256" key="1">
    <source>
        <dbReference type="SAM" id="MobiDB-lite"/>
    </source>
</evidence>
<dbReference type="AlphaFoldDB" id="A0A564YB53"/>
<keyword evidence="3" id="KW-1185">Reference proteome</keyword>
<feature type="region of interest" description="Disordered" evidence="1">
    <location>
        <begin position="1"/>
        <end position="20"/>
    </location>
</feature>
<accession>A0A564YB53</accession>
<name>A0A564YB53_HYMDI</name>
<reference evidence="2 3" key="1">
    <citation type="submission" date="2019-07" db="EMBL/GenBank/DDBJ databases">
        <authorList>
            <person name="Jastrzebski P J."/>
            <person name="Paukszto L."/>
            <person name="Jastrzebski P J."/>
        </authorList>
    </citation>
    <scope>NUCLEOTIDE SEQUENCE [LARGE SCALE GENOMIC DNA]</scope>
    <source>
        <strain evidence="2 3">WMS-il1</strain>
    </source>
</reference>
<sequence>MVSSTGLFSSVGKAKHTPDDSCRDTVWSAILLTSPVCTVPSFSYNRPVQLKRTYNYVHMRVPIQVTIINSLPLHSHIHTETVACRHTFLRPILSPQFYIPLGILY</sequence>